<protein>
    <submittedName>
        <fullName evidence="1">Uncharacterized protein</fullName>
    </submittedName>
</protein>
<accession>A0A0A9DCP8</accession>
<reference evidence="1" key="1">
    <citation type="submission" date="2014-09" db="EMBL/GenBank/DDBJ databases">
        <authorList>
            <person name="Magalhaes I.L.F."/>
            <person name="Oliveira U."/>
            <person name="Santos F.R."/>
            <person name="Vidigal T.H.D.A."/>
            <person name="Brescovit A.D."/>
            <person name="Santos A.J."/>
        </authorList>
    </citation>
    <scope>NUCLEOTIDE SEQUENCE</scope>
    <source>
        <tissue evidence="1">Shoot tissue taken approximately 20 cm above the soil surface</tissue>
    </source>
</reference>
<sequence length="49" mass="5767">MHLLTLDLSRYLVRRWCPCSKWRTPFLLARRRQVVSIGAQQGELLPSTL</sequence>
<proteinExistence type="predicted"/>
<dbReference type="AlphaFoldDB" id="A0A0A9DCP8"/>
<organism evidence="1">
    <name type="scientific">Arundo donax</name>
    <name type="common">Giant reed</name>
    <name type="synonym">Donax arundinaceus</name>
    <dbReference type="NCBI Taxonomy" id="35708"/>
    <lineage>
        <taxon>Eukaryota</taxon>
        <taxon>Viridiplantae</taxon>
        <taxon>Streptophyta</taxon>
        <taxon>Embryophyta</taxon>
        <taxon>Tracheophyta</taxon>
        <taxon>Spermatophyta</taxon>
        <taxon>Magnoliopsida</taxon>
        <taxon>Liliopsida</taxon>
        <taxon>Poales</taxon>
        <taxon>Poaceae</taxon>
        <taxon>PACMAD clade</taxon>
        <taxon>Arundinoideae</taxon>
        <taxon>Arundineae</taxon>
        <taxon>Arundo</taxon>
    </lineage>
</organism>
<evidence type="ECO:0000313" key="1">
    <source>
        <dbReference type="EMBL" id="JAD81517.1"/>
    </source>
</evidence>
<reference evidence="1" key="2">
    <citation type="journal article" date="2015" name="Data Brief">
        <title>Shoot transcriptome of the giant reed, Arundo donax.</title>
        <authorList>
            <person name="Barrero R.A."/>
            <person name="Guerrero F.D."/>
            <person name="Moolhuijzen P."/>
            <person name="Goolsby J.A."/>
            <person name="Tidwell J."/>
            <person name="Bellgard S.E."/>
            <person name="Bellgard M.I."/>
        </authorList>
    </citation>
    <scope>NUCLEOTIDE SEQUENCE</scope>
    <source>
        <tissue evidence="1">Shoot tissue taken approximately 20 cm above the soil surface</tissue>
    </source>
</reference>
<name>A0A0A9DCP8_ARUDO</name>
<dbReference type="EMBL" id="GBRH01216378">
    <property type="protein sequence ID" value="JAD81517.1"/>
    <property type="molecule type" value="Transcribed_RNA"/>
</dbReference>